<keyword evidence="4" id="KW-1185">Reference proteome</keyword>
<evidence type="ECO:0000313" key="3">
    <source>
        <dbReference type="Proteomes" id="UP000094761"/>
    </source>
</evidence>
<proteinExistence type="predicted"/>
<dbReference type="RefSeq" id="WP_069669743.1">
    <property type="nucleotide sequence ID" value="NZ_JAPFIM010000025.1"/>
</dbReference>
<evidence type="ECO:0000313" key="4">
    <source>
        <dbReference type="Proteomes" id="UP001150001"/>
    </source>
</evidence>
<protein>
    <recommendedName>
        <fullName evidence="5">DUF4760 domain-containing protein</fullName>
    </recommendedName>
</protein>
<comment type="caution">
    <text evidence="2">The sequence shown here is derived from an EMBL/GenBank/DDBJ whole genome shotgun (WGS) entry which is preliminary data.</text>
</comment>
<gene>
    <name evidence="2" type="ORF">AZ468_23860</name>
    <name evidence="1" type="ORF">OPW20_25525</name>
</gene>
<dbReference type="Proteomes" id="UP001150001">
    <property type="component" value="Unassembled WGS sequence"/>
</dbReference>
<keyword evidence="2" id="KW-0614">Plasmid</keyword>
<dbReference type="AlphaFoldDB" id="A0A178J576"/>
<evidence type="ECO:0008006" key="5">
    <source>
        <dbReference type="Google" id="ProtNLM"/>
    </source>
</evidence>
<dbReference type="EMBL" id="LUAX01000008">
    <property type="protein sequence ID" value="OAM96728.1"/>
    <property type="molecule type" value="Genomic_DNA"/>
</dbReference>
<name>A0A178J576_9VIBR</name>
<evidence type="ECO:0000313" key="2">
    <source>
        <dbReference type="EMBL" id="OAM96728.1"/>
    </source>
</evidence>
<dbReference type="Proteomes" id="UP000094761">
    <property type="component" value="Unassembled WGS sequence"/>
</dbReference>
<dbReference type="GeneID" id="78078759"/>
<evidence type="ECO:0000313" key="1">
    <source>
        <dbReference type="EMBL" id="MDC5743427.1"/>
    </source>
</evidence>
<accession>A0A178J576</accession>
<geneLocation type="plasmid" evidence="2">
    <name>p251_like</name>
</geneLocation>
<dbReference type="EMBL" id="JAPFIT010000033">
    <property type="protein sequence ID" value="MDC5743427.1"/>
    <property type="molecule type" value="Genomic_DNA"/>
</dbReference>
<sequence length="147" mass="17452">MDWWQTLLVTISTFVVTKLVDHFIAISKEKRELSKARKSKKIDQIENLMDEVSVYYEVTMNWKHHEMKQEHYRKLMKDDDYLIGKYNRYKGVASHARDVLHHCKIIASEENPETSTARAELPKLKDELAQKYDMFIKACEEEIESTV</sequence>
<reference evidence="2 3" key="1">
    <citation type="submission" date="2016-03" db="EMBL/GenBank/DDBJ databases">
        <title>Draft genome sequence of the Vibrio tubiashii subs. europaeus.</title>
        <authorList>
            <person name="Spinard E."/>
            <person name="Dubert J."/>
            <person name="Nelson D.R."/>
            <person name="Barja J.L."/>
        </authorList>
    </citation>
    <scope>NUCLEOTIDE SEQUENCE [LARGE SCALE GENOMIC DNA]</scope>
    <source>
        <strain evidence="3">PP-638</strain>
        <strain evidence="2">PP2-638</strain>
        <plasmid evidence="2">p251_like</plasmid>
    </source>
</reference>
<reference evidence="1" key="2">
    <citation type="submission" date="2022-11" db="EMBL/GenBank/DDBJ databases">
        <title>Role of the vibriolysin VemA secreted by the emergent pathogen Vibrio europaeus in the colonization of Manila clam mucus.</title>
        <authorList>
            <person name="Martinez C."/>
            <person name="Rodriguez S."/>
            <person name="Vences A."/>
            <person name="Barja J.L."/>
            <person name="Toranzo A.E."/>
            <person name="Dubert J."/>
        </authorList>
    </citation>
    <scope>NUCLEOTIDE SEQUENCE</scope>
    <source>
        <strain evidence="1">3454</strain>
    </source>
</reference>
<organism evidence="2 3">
    <name type="scientific">Vibrio europaeus</name>
    <dbReference type="NCBI Taxonomy" id="300876"/>
    <lineage>
        <taxon>Bacteria</taxon>
        <taxon>Pseudomonadati</taxon>
        <taxon>Pseudomonadota</taxon>
        <taxon>Gammaproteobacteria</taxon>
        <taxon>Vibrionales</taxon>
        <taxon>Vibrionaceae</taxon>
        <taxon>Vibrio</taxon>
        <taxon>Vibrio oreintalis group</taxon>
    </lineage>
</organism>